<evidence type="ECO:0000256" key="5">
    <source>
        <dbReference type="ARBA" id="ARBA00022853"/>
    </source>
</evidence>
<evidence type="ECO:0000313" key="13">
    <source>
        <dbReference type="Proteomes" id="UP001149074"/>
    </source>
</evidence>
<dbReference type="GeneID" id="81354310"/>
<keyword evidence="7 10" id="KW-0010">Activator</keyword>
<evidence type="ECO:0000256" key="4">
    <source>
        <dbReference type="ARBA" id="ARBA00022833"/>
    </source>
</evidence>
<keyword evidence="2" id="KW-0479">Metal-binding</keyword>
<dbReference type="GO" id="GO:0006325">
    <property type="term" value="P:chromatin organization"/>
    <property type="evidence" value="ECO:0007669"/>
    <property type="project" value="UniProtKB-KW"/>
</dbReference>
<evidence type="ECO:0000256" key="11">
    <source>
        <dbReference type="SAM" id="MobiDB-lite"/>
    </source>
</evidence>
<feature type="region of interest" description="Disordered" evidence="11">
    <location>
        <begin position="218"/>
        <end position="312"/>
    </location>
</feature>
<feature type="compositionally biased region" description="Basic and acidic residues" evidence="11">
    <location>
        <begin position="303"/>
        <end position="312"/>
    </location>
</feature>
<name>A0A9W9KLV6_9EURO</name>
<keyword evidence="5" id="KW-0156">Chromatin regulator</keyword>
<sequence length="312" mass="33705">MADSNTAGQPPKYPAGTIAKVSTDILNETFHNIIHDLVAKVHREEKVARMRSAVVVAQQKAEAECTVPDETTGNTASDGKPKEVTIDAGKLANTRLETDAAIFDHGKVYLKGNPLQTVKEVICPECGLPRLTYPTVGVGHRPPPDPNKKYCENGPLINLPGHDVHGKLFAIMPNPKKRKDQKDSTIPEIPTSKCPICPRYFVMNRVAQHLDRCMNISGRNLRNKTPTDSGASGASSPTSSAPKRPHENEDDDGPSPTKKKKPNAPKKGSTNKPSSQKPSTKKPSSSKPGPSKLKNSFTAEENDGVKSEQVDA</sequence>
<evidence type="ECO:0000256" key="10">
    <source>
        <dbReference type="RuleBase" id="RU261113"/>
    </source>
</evidence>
<evidence type="ECO:0000256" key="7">
    <source>
        <dbReference type="ARBA" id="ARBA00023159"/>
    </source>
</evidence>
<keyword evidence="8" id="KW-0804">Transcription</keyword>
<keyword evidence="6" id="KW-0805">Transcription regulation</keyword>
<keyword evidence="13" id="KW-1185">Reference proteome</keyword>
<dbReference type="Proteomes" id="UP001149074">
    <property type="component" value="Unassembled WGS sequence"/>
</dbReference>
<dbReference type="GO" id="GO:0008270">
    <property type="term" value="F:zinc ion binding"/>
    <property type="evidence" value="ECO:0007669"/>
    <property type="project" value="UniProtKB-KW"/>
</dbReference>
<feature type="compositionally biased region" description="Low complexity" evidence="11">
    <location>
        <begin position="226"/>
        <end position="242"/>
    </location>
</feature>
<comment type="caution">
    <text evidence="12">The sequence shown here is derived from an EMBL/GenBank/DDBJ whole genome shotgun (WGS) entry which is preliminary data.</text>
</comment>
<dbReference type="RefSeq" id="XP_056478303.1">
    <property type="nucleotide sequence ID" value="XM_056615331.1"/>
</dbReference>
<reference evidence="12" key="1">
    <citation type="submission" date="2022-11" db="EMBL/GenBank/DDBJ databases">
        <authorList>
            <person name="Petersen C."/>
        </authorList>
    </citation>
    <scope>NUCLEOTIDE SEQUENCE</scope>
    <source>
        <strain evidence="12">IBT 30761</strain>
    </source>
</reference>
<protein>
    <recommendedName>
        <fullName evidence="10">SAGA-associated factor 11</fullName>
    </recommendedName>
</protein>
<keyword evidence="9" id="KW-0539">Nucleus</keyword>
<dbReference type="OrthoDB" id="21557at2759"/>
<evidence type="ECO:0000313" key="12">
    <source>
        <dbReference type="EMBL" id="KAJ5110192.1"/>
    </source>
</evidence>
<dbReference type="EMBL" id="JAPQKI010000003">
    <property type="protein sequence ID" value="KAJ5110192.1"/>
    <property type="molecule type" value="Genomic_DNA"/>
</dbReference>
<evidence type="ECO:0000256" key="2">
    <source>
        <dbReference type="ARBA" id="ARBA00022723"/>
    </source>
</evidence>
<proteinExistence type="inferred from homology"/>
<keyword evidence="4" id="KW-0862">Zinc</keyword>
<dbReference type="InterPro" id="IPR013246">
    <property type="entry name" value="SAGA_su_Sgf11"/>
</dbReference>
<comment type="subcellular location">
    <subcellularLocation>
        <location evidence="1 10">Nucleus</location>
    </subcellularLocation>
</comment>
<organism evidence="12 13">
    <name type="scientific">Penicillium argentinense</name>
    <dbReference type="NCBI Taxonomy" id="1131581"/>
    <lineage>
        <taxon>Eukaryota</taxon>
        <taxon>Fungi</taxon>
        <taxon>Dikarya</taxon>
        <taxon>Ascomycota</taxon>
        <taxon>Pezizomycotina</taxon>
        <taxon>Eurotiomycetes</taxon>
        <taxon>Eurotiomycetidae</taxon>
        <taxon>Eurotiales</taxon>
        <taxon>Aspergillaceae</taxon>
        <taxon>Penicillium</taxon>
    </lineage>
</organism>
<feature type="compositionally biased region" description="Low complexity" evidence="11">
    <location>
        <begin position="265"/>
        <end position="296"/>
    </location>
</feature>
<reference evidence="12" key="2">
    <citation type="journal article" date="2023" name="IMA Fungus">
        <title>Comparative genomic study of the Penicillium genus elucidates a diverse pangenome and 15 lateral gene transfer events.</title>
        <authorList>
            <person name="Petersen C."/>
            <person name="Sorensen T."/>
            <person name="Nielsen M.R."/>
            <person name="Sondergaard T.E."/>
            <person name="Sorensen J.L."/>
            <person name="Fitzpatrick D.A."/>
            <person name="Frisvad J.C."/>
            <person name="Nielsen K.L."/>
        </authorList>
    </citation>
    <scope>NUCLEOTIDE SEQUENCE</scope>
    <source>
        <strain evidence="12">IBT 30761</strain>
    </source>
</reference>
<evidence type="ECO:0000256" key="9">
    <source>
        <dbReference type="ARBA" id="ARBA00023242"/>
    </source>
</evidence>
<dbReference type="Pfam" id="PF08209">
    <property type="entry name" value="Sgf11"/>
    <property type="match status" value="1"/>
</dbReference>
<evidence type="ECO:0000256" key="3">
    <source>
        <dbReference type="ARBA" id="ARBA00022771"/>
    </source>
</evidence>
<evidence type="ECO:0000256" key="8">
    <source>
        <dbReference type="ARBA" id="ARBA00023163"/>
    </source>
</evidence>
<comment type="similarity">
    <text evidence="10">Belongs to the SGF11 family.</text>
</comment>
<accession>A0A9W9KLV6</accession>
<dbReference type="GO" id="GO:0005634">
    <property type="term" value="C:nucleus"/>
    <property type="evidence" value="ECO:0007669"/>
    <property type="project" value="UniProtKB-SubCell"/>
</dbReference>
<evidence type="ECO:0000256" key="6">
    <source>
        <dbReference type="ARBA" id="ARBA00023015"/>
    </source>
</evidence>
<evidence type="ECO:0000256" key="1">
    <source>
        <dbReference type="ARBA" id="ARBA00004123"/>
    </source>
</evidence>
<dbReference type="GO" id="GO:0070461">
    <property type="term" value="C:SAGA-type complex"/>
    <property type="evidence" value="ECO:0007669"/>
    <property type="project" value="UniProtKB-ARBA"/>
</dbReference>
<gene>
    <name evidence="12" type="ORF">N7532_002837</name>
</gene>
<dbReference type="AlphaFoldDB" id="A0A9W9KLV6"/>
<keyword evidence="3" id="KW-0863">Zinc-finger</keyword>